<dbReference type="AlphaFoldDB" id="A0A1Y1KEX9"/>
<dbReference type="Pfam" id="PF01395">
    <property type="entry name" value="PBP_GOBP"/>
    <property type="match status" value="1"/>
</dbReference>
<dbReference type="InterPro" id="IPR036728">
    <property type="entry name" value="PBP_GOBP_sf"/>
</dbReference>
<dbReference type="EMBL" id="GEZM01090198">
    <property type="protein sequence ID" value="JAV57337.1"/>
    <property type="molecule type" value="Transcribed_RNA"/>
</dbReference>
<feature type="chain" id="PRO_5013027981" evidence="1">
    <location>
        <begin position="19"/>
        <end position="141"/>
    </location>
</feature>
<protein>
    <submittedName>
        <fullName evidence="2">Uncharacterized protein</fullName>
    </submittedName>
</protein>
<dbReference type="InterPro" id="IPR006170">
    <property type="entry name" value="PBP/GOBP"/>
</dbReference>
<evidence type="ECO:0000313" key="2">
    <source>
        <dbReference type="EMBL" id="JAV57337.1"/>
    </source>
</evidence>
<dbReference type="SUPFAM" id="SSF47565">
    <property type="entry name" value="Insect pheromone/odorant-binding proteins"/>
    <property type="match status" value="1"/>
</dbReference>
<reference evidence="2" key="1">
    <citation type="journal article" date="2016" name="Sci. Rep.">
        <title>Molecular characterization of firefly nuptial gifts: a multi-omics approach sheds light on postcopulatory sexual selection.</title>
        <authorList>
            <person name="Al-Wathiqui N."/>
            <person name="Fallon T.R."/>
            <person name="South A."/>
            <person name="Weng J.K."/>
            <person name="Lewis S.M."/>
        </authorList>
    </citation>
    <scope>NUCLEOTIDE SEQUENCE</scope>
</reference>
<name>A0A1Y1KEX9_PHOPY</name>
<sequence>MKVAVLVCVILTLFQVSCRRLNYVAEDFICMKKLGIEESYLNDRVGDNFLLTTGDDQFNDFVVCWVKEMGLVDENMQIIPSELKSYILKHQFNLFKKNDYPNKDEVAERVSKSCLNTEPGKNDGDTMVNIFNCVMTQMGAL</sequence>
<dbReference type="GO" id="GO:0005549">
    <property type="term" value="F:odorant binding"/>
    <property type="evidence" value="ECO:0007669"/>
    <property type="project" value="InterPro"/>
</dbReference>
<evidence type="ECO:0000256" key="1">
    <source>
        <dbReference type="SAM" id="SignalP"/>
    </source>
</evidence>
<feature type="signal peptide" evidence="1">
    <location>
        <begin position="1"/>
        <end position="18"/>
    </location>
</feature>
<organism evidence="2">
    <name type="scientific">Photinus pyralis</name>
    <name type="common">Common eastern firefly</name>
    <name type="synonym">Lampyris pyralis</name>
    <dbReference type="NCBI Taxonomy" id="7054"/>
    <lineage>
        <taxon>Eukaryota</taxon>
        <taxon>Metazoa</taxon>
        <taxon>Ecdysozoa</taxon>
        <taxon>Arthropoda</taxon>
        <taxon>Hexapoda</taxon>
        <taxon>Insecta</taxon>
        <taxon>Pterygota</taxon>
        <taxon>Neoptera</taxon>
        <taxon>Endopterygota</taxon>
        <taxon>Coleoptera</taxon>
        <taxon>Polyphaga</taxon>
        <taxon>Elateriformia</taxon>
        <taxon>Elateroidea</taxon>
        <taxon>Lampyridae</taxon>
        <taxon>Lampyrinae</taxon>
        <taxon>Photinus</taxon>
    </lineage>
</organism>
<accession>A0A1Y1KEX9</accession>
<dbReference type="CDD" id="cd23992">
    <property type="entry name" value="PBP_GOBP"/>
    <property type="match status" value="1"/>
</dbReference>
<proteinExistence type="predicted"/>
<dbReference type="Gene3D" id="1.10.238.20">
    <property type="entry name" value="Pheromone/general odorant binding protein domain"/>
    <property type="match status" value="1"/>
</dbReference>
<keyword evidence="1" id="KW-0732">Signal</keyword>